<accession>A0A1E3HQB7</accession>
<dbReference type="EMBL" id="AWGJ01000006">
    <property type="protein sequence ID" value="ODN78549.1"/>
    <property type="molecule type" value="Genomic_DNA"/>
</dbReference>
<proteinExistence type="predicted"/>
<dbReference type="RefSeq" id="XP_018993595.1">
    <property type="nucleotide sequence ID" value="XM_019138159.1"/>
</dbReference>
<comment type="caution">
    <text evidence="1">The sequence shown here is derived from an EMBL/GenBank/DDBJ whole genome shotgun (WGS) entry which is preliminary data.</text>
</comment>
<dbReference type="Proteomes" id="UP000094065">
    <property type="component" value="Unassembled WGS sequence"/>
</dbReference>
<keyword evidence="2" id="KW-1185">Reference proteome</keyword>
<evidence type="ECO:0000313" key="1">
    <source>
        <dbReference type="EMBL" id="ODN78549.1"/>
    </source>
</evidence>
<sequence length="110" mass="12189">MSIQHPSYIRPSTHTDRVKNTTFSESFLKESDPVHAADKLSIIKRDSGPIQRPEEAADHVYPGGAALFDFAFSGGWMGPESRLMMESLSAAWIGSLSFKKDSEKVVFLTL</sequence>
<gene>
    <name evidence="1" type="ORF">L202_04165</name>
</gene>
<protein>
    <submittedName>
        <fullName evidence="1">Uncharacterized protein</fullName>
    </submittedName>
</protein>
<reference evidence="1 2" key="1">
    <citation type="submission" date="2016-06" db="EMBL/GenBank/DDBJ databases">
        <title>Evolution of pathogenesis and genome organization in the Tremellales.</title>
        <authorList>
            <person name="Cuomo C."/>
            <person name="Litvintseva A."/>
            <person name="Heitman J."/>
            <person name="Chen Y."/>
            <person name="Sun S."/>
            <person name="Springer D."/>
            <person name="Dromer F."/>
            <person name="Young S."/>
            <person name="Zeng Q."/>
            <person name="Chapman S."/>
            <person name="Gujja S."/>
            <person name="Saif S."/>
            <person name="Birren B."/>
        </authorList>
    </citation>
    <scope>NUCLEOTIDE SEQUENCE [LARGE SCALE GENOMIC DNA]</scope>
    <source>
        <strain evidence="1 2">CBS 6039</strain>
    </source>
</reference>
<evidence type="ECO:0000313" key="2">
    <source>
        <dbReference type="Proteomes" id="UP000094065"/>
    </source>
</evidence>
<name>A0A1E3HQB7_9TREE</name>
<dbReference type="GeneID" id="30155474"/>
<dbReference type="AlphaFoldDB" id="A0A1E3HQB7"/>
<organism evidence="1 2">
    <name type="scientific">Cryptococcus amylolentus CBS 6039</name>
    <dbReference type="NCBI Taxonomy" id="1295533"/>
    <lineage>
        <taxon>Eukaryota</taxon>
        <taxon>Fungi</taxon>
        <taxon>Dikarya</taxon>
        <taxon>Basidiomycota</taxon>
        <taxon>Agaricomycotina</taxon>
        <taxon>Tremellomycetes</taxon>
        <taxon>Tremellales</taxon>
        <taxon>Cryptococcaceae</taxon>
        <taxon>Cryptococcus</taxon>
    </lineage>
</organism>